<feature type="transmembrane region" description="Helical" evidence="1">
    <location>
        <begin position="21"/>
        <end position="38"/>
    </location>
</feature>
<protein>
    <submittedName>
        <fullName evidence="2">Uncharacterized protein</fullName>
    </submittedName>
</protein>
<keyword evidence="1" id="KW-0472">Membrane</keyword>
<proteinExistence type="predicted"/>
<sequence length="68" mass="7947">MNRKPPKVWIANKLVLRSFKGISLTLFKMPFFYFFNWLKTHMKAVGAETVKPSCHTYQKDASPLKLSK</sequence>
<keyword evidence="1" id="KW-0812">Transmembrane</keyword>
<accession>A0A2P2QR58</accession>
<evidence type="ECO:0000256" key="1">
    <source>
        <dbReference type="SAM" id="Phobius"/>
    </source>
</evidence>
<dbReference type="EMBL" id="GGEC01088996">
    <property type="protein sequence ID" value="MBX69480.1"/>
    <property type="molecule type" value="Transcribed_RNA"/>
</dbReference>
<evidence type="ECO:0000313" key="2">
    <source>
        <dbReference type="EMBL" id="MBX69480.1"/>
    </source>
</evidence>
<dbReference type="AlphaFoldDB" id="A0A2P2QR58"/>
<organism evidence="2">
    <name type="scientific">Rhizophora mucronata</name>
    <name type="common">Asiatic mangrove</name>
    <dbReference type="NCBI Taxonomy" id="61149"/>
    <lineage>
        <taxon>Eukaryota</taxon>
        <taxon>Viridiplantae</taxon>
        <taxon>Streptophyta</taxon>
        <taxon>Embryophyta</taxon>
        <taxon>Tracheophyta</taxon>
        <taxon>Spermatophyta</taxon>
        <taxon>Magnoliopsida</taxon>
        <taxon>eudicotyledons</taxon>
        <taxon>Gunneridae</taxon>
        <taxon>Pentapetalae</taxon>
        <taxon>rosids</taxon>
        <taxon>fabids</taxon>
        <taxon>Malpighiales</taxon>
        <taxon>Rhizophoraceae</taxon>
        <taxon>Rhizophora</taxon>
    </lineage>
</organism>
<name>A0A2P2QR58_RHIMU</name>
<keyword evidence="1" id="KW-1133">Transmembrane helix</keyword>
<reference evidence="2" key="1">
    <citation type="submission" date="2018-02" db="EMBL/GenBank/DDBJ databases">
        <title>Rhizophora mucronata_Transcriptome.</title>
        <authorList>
            <person name="Meera S.P."/>
            <person name="Sreeshan A."/>
            <person name="Augustine A."/>
        </authorList>
    </citation>
    <scope>NUCLEOTIDE SEQUENCE</scope>
    <source>
        <tissue evidence="2">Leaf</tissue>
    </source>
</reference>